<dbReference type="EMBL" id="JPQZ01000023">
    <property type="protein sequence ID" value="KKO75375.1"/>
    <property type="molecule type" value="Genomic_DNA"/>
</dbReference>
<dbReference type="VEuPathDB" id="MicrosporidiaDB:NCER_100516"/>
<dbReference type="OrthoDB" id="2191494at2759"/>
<dbReference type="GeneID" id="36319626"/>
<accession>A0A0F9WF62</accession>
<dbReference type="OMA" id="IELDECY"/>
<sequence length="160" mass="18991">MFTVLFSDDEEVKNDILDNVFLENKIVNTKNYTKIKENYKRALFQLENNILYDFFKFRKNLKNFTKFKILCTLTEEIKETVVASSNKVLIILDCSIRQGNEVIELDECYVKDAKKLIYDKIGLSVSKQEIYKNDEILNNARYLKNETVILKQKRRTNKKV</sequence>
<evidence type="ECO:0000313" key="2">
    <source>
        <dbReference type="Proteomes" id="UP000034350"/>
    </source>
</evidence>
<gene>
    <name evidence="1" type="ORF">AAJ76_2300035445</name>
</gene>
<dbReference type="VEuPathDB" id="MicrosporidiaDB:G9O61_00g017350"/>
<name>A0A0F9WF62_9MICR</name>
<proteinExistence type="predicted"/>
<evidence type="ECO:0000313" key="1">
    <source>
        <dbReference type="EMBL" id="KKO75375.1"/>
    </source>
</evidence>
<dbReference type="VEuPathDB" id="MicrosporidiaDB:AAJ76_2300035445"/>
<reference evidence="1 2" key="1">
    <citation type="journal article" date="2015" name="Environ. Microbiol.">
        <title>Genome analyses suggest the presence of polyploidy and recent human-driven expansions in eight global populations of the honeybee pathogen Nosema ceranae.</title>
        <authorList>
            <person name="Pelin A."/>
            <person name="Selman M."/>
            <person name="Aris-Brosou S."/>
            <person name="Farinelli L."/>
            <person name="Corradi N."/>
        </authorList>
    </citation>
    <scope>NUCLEOTIDE SEQUENCE [LARGE SCALE GENOMIC DNA]</scope>
    <source>
        <strain evidence="1 2">PA08 1199</strain>
    </source>
</reference>
<keyword evidence="2" id="KW-1185">Reference proteome</keyword>
<dbReference type="AlphaFoldDB" id="A0A0F9WF62"/>
<protein>
    <submittedName>
        <fullName evidence="1">Uncharacterized protein</fullName>
    </submittedName>
</protein>
<dbReference type="RefSeq" id="XP_024331117.1">
    <property type="nucleotide sequence ID" value="XM_024474699.1"/>
</dbReference>
<comment type="caution">
    <text evidence="1">The sequence shown here is derived from an EMBL/GenBank/DDBJ whole genome shotgun (WGS) entry which is preliminary data.</text>
</comment>
<organism evidence="1 2">
    <name type="scientific">Vairimorpha ceranae</name>
    <dbReference type="NCBI Taxonomy" id="40302"/>
    <lineage>
        <taxon>Eukaryota</taxon>
        <taxon>Fungi</taxon>
        <taxon>Fungi incertae sedis</taxon>
        <taxon>Microsporidia</taxon>
        <taxon>Nosematidae</taxon>
        <taxon>Vairimorpha</taxon>
    </lineage>
</organism>
<dbReference type="Proteomes" id="UP000034350">
    <property type="component" value="Unassembled WGS sequence"/>
</dbReference>